<evidence type="ECO:0000313" key="3">
    <source>
        <dbReference type="Proteomes" id="UP000199392"/>
    </source>
</evidence>
<sequence length="206" mass="22689">MPDAYAKIAFTPRVREEQARFGSADRYAGRLSPEGEGGTGFGPLEAAFLSARDSVFIASVSETGWPYVQHRGGAPGFVRIIDRQTIGFADYRGNRQYISVGNLRHDDRLSILAIDFARRKRLKLWGHARITEDPQIVALLNGVEGPVAERGIIVRVAAVDWNCPQHIPLRLTAPERDGEISRLREDIACLQRELDAKTALQPGAGG</sequence>
<name>A0A1I6T3H7_9RHOB</name>
<dbReference type="STRING" id="311180.SAMN04488050_105254"/>
<dbReference type="PANTHER" id="PTHR42815:SF2">
    <property type="entry name" value="FAD-BINDING, PUTATIVE (AFU_ORTHOLOGUE AFUA_6G07600)-RELATED"/>
    <property type="match status" value="1"/>
</dbReference>
<protein>
    <recommendedName>
        <fullName evidence="1">Pyridoxamine 5'-phosphate oxidase N-terminal domain-containing protein</fullName>
    </recommendedName>
</protein>
<evidence type="ECO:0000259" key="1">
    <source>
        <dbReference type="Pfam" id="PF01243"/>
    </source>
</evidence>
<reference evidence="3" key="1">
    <citation type="submission" date="2016-10" db="EMBL/GenBank/DDBJ databases">
        <authorList>
            <person name="Varghese N."/>
            <person name="Submissions S."/>
        </authorList>
    </citation>
    <scope>NUCLEOTIDE SEQUENCE [LARGE SCALE GENOMIC DNA]</scope>
    <source>
        <strain evidence="3">DSM 26894</strain>
    </source>
</reference>
<dbReference type="Pfam" id="PF01243">
    <property type="entry name" value="PNPOx_N"/>
    <property type="match status" value="1"/>
</dbReference>
<evidence type="ECO:0000313" key="2">
    <source>
        <dbReference type="EMBL" id="SFS83610.1"/>
    </source>
</evidence>
<organism evidence="2 3">
    <name type="scientific">Alloyangia pacifica</name>
    <dbReference type="NCBI Taxonomy" id="311180"/>
    <lineage>
        <taxon>Bacteria</taxon>
        <taxon>Pseudomonadati</taxon>
        <taxon>Pseudomonadota</taxon>
        <taxon>Alphaproteobacteria</taxon>
        <taxon>Rhodobacterales</taxon>
        <taxon>Roseobacteraceae</taxon>
        <taxon>Alloyangia</taxon>
    </lineage>
</organism>
<accession>A0A1I6T3H7</accession>
<gene>
    <name evidence="2" type="ORF">SAMN04488050_105254</name>
</gene>
<dbReference type="Gene3D" id="2.30.110.10">
    <property type="entry name" value="Electron Transport, Fmn-binding Protein, Chain A"/>
    <property type="match status" value="1"/>
</dbReference>
<keyword evidence="3" id="KW-1185">Reference proteome</keyword>
<feature type="domain" description="Pyridoxamine 5'-phosphate oxidase N-terminal" evidence="1">
    <location>
        <begin position="46"/>
        <end position="139"/>
    </location>
</feature>
<dbReference type="PANTHER" id="PTHR42815">
    <property type="entry name" value="FAD-BINDING, PUTATIVE (AFU_ORTHOLOGUE AFUA_6G07600)-RELATED"/>
    <property type="match status" value="1"/>
</dbReference>
<dbReference type="InterPro" id="IPR011576">
    <property type="entry name" value="Pyridox_Oxase_N"/>
</dbReference>
<proteinExistence type="predicted"/>
<dbReference type="InterPro" id="IPR012349">
    <property type="entry name" value="Split_barrel_FMN-bd"/>
</dbReference>
<dbReference type="Proteomes" id="UP000199392">
    <property type="component" value="Unassembled WGS sequence"/>
</dbReference>
<dbReference type="AlphaFoldDB" id="A0A1I6T3H7"/>
<dbReference type="RefSeq" id="WP_092424550.1">
    <property type="nucleotide sequence ID" value="NZ_FNCL01000005.1"/>
</dbReference>
<dbReference type="OrthoDB" id="9790331at2"/>
<dbReference type="SUPFAM" id="SSF50475">
    <property type="entry name" value="FMN-binding split barrel"/>
    <property type="match status" value="1"/>
</dbReference>
<dbReference type="EMBL" id="FOZW01000005">
    <property type="protein sequence ID" value="SFS83610.1"/>
    <property type="molecule type" value="Genomic_DNA"/>
</dbReference>